<dbReference type="KEGG" id="hmp:K6T50_06265"/>
<dbReference type="SUPFAM" id="SSF49503">
    <property type="entry name" value="Cupredoxins"/>
    <property type="match status" value="1"/>
</dbReference>
<dbReference type="AlphaFoldDB" id="A0A8T8WFV7"/>
<keyword evidence="8" id="KW-1278">Translocase</keyword>
<feature type="domain" description="Cytochrome oxidase subunit II transmembrane region profile" evidence="17">
    <location>
        <begin position="11"/>
        <end position="108"/>
    </location>
</feature>
<evidence type="ECO:0000256" key="11">
    <source>
        <dbReference type="ARBA" id="ARBA00023008"/>
    </source>
</evidence>
<evidence type="ECO:0000256" key="13">
    <source>
        <dbReference type="ARBA" id="ARBA00031389"/>
    </source>
</evidence>
<keyword evidence="11" id="KW-0186">Copper</keyword>
<dbReference type="GO" id="GO:0016491">
    <property type="term" value="F:oxidoreductase activity"/>
    <property type="evidence" value="ECO:0007669"/>
    <property type="project" value="InterPro"/>
</dbReference>
<dbReference type="PROSITE" id="PS00078">
    <property type="entry name" value="COX2"/>
    <property type="match status" value="1"/>
</dbReference>
<dbReference type="RefSeq" id="WP_222608538.1">
    <property type="nucleotide sequence ID" value="NZ_CP081958.1"/>
</dbReference>
<comment type="similarity">
    <text evidence="2">Belongs to the cytochrome c oxidase subunit 2 family.</text>
</comment>
<dbReference type="GO" id="GO:0042773">
    <property type="term" value="P:ATP synthesis coupled electron transport"/>
    <property type="evidence" value="ECO:0007669"/>
    <property type="project" value="TreeGrafter"/>
</dbReference>
<evidence type="ECO:0000256" key="3">
    <source>
        <dbReference type="ARBA" id="ARBA00012949"/>
    </source>
</evidence>
<dbReference type="Pfam" id="PF00116">
    <property type="entry name" value="COX2"/>
    <property type="match status" value="1"/>
</dbReference>
<dbReference type="InterPro" id="IPR008972">
    <property type="entry name" value="Cupredoxin"/>
</dbReference>
<dbReference type="GO" id="GO:0005507">
    <property type="term" value="F:copper ion binding"/>
    <property type="evidence" value="ECO:0007669"/>
    <property type="project" value="InterPro"/>
</dbReference>
<dbReference type="PANTHER" id="PTHR22888:SF9">
    <property type="entry name" value="CYTOCHROME C OXIDASE SUBUNIT 2"/>
    <property type="match status" value="1"/>
</dbReference>
<evidence type="ECO:0000256" key="8">
    <source>
        <dbReference type="ARBA" id="ARBA00022967"/>
    </source>
</evidence>
<evidence type="ECO:0000259" key="16">
    <source>
        <dbReference type="PROSITE" id="PS50857"/>
    </source>
</evidence>
<proteinExistence type="inferred from homology"/>
<keyword evidence="6 15" id="KW-0812">Transmembrane</keyword>
<dbReference type="InterPro" id="IPR002429">
    <property type="entry name" value="CcO_II-like_C"/>
</dbReference>
<keyword evidence="7" id="KW-0479">Metal-binding</keyword>
<dbReference type="Gene3D" id="1.10.287.90">
    <property type="match status" value="1"/>
</dbReference>
<evidence type="ECO:0000256" key="7">
    <source>
        <dbReference type="ARBA" id="ARBA00022723"/>
    </source>
</evidence>
<dbReference type="SUPFAM" id="SSF81464">
    <property type="entry name" value="Cytochrome c oxidase subunit II-like, transmembrane region"/>
    <property type="match status" value="1"/>
</dbReference>
<dbReference type="Proteomes" id="UP000826254">
    <property type="component" value="Chromosome"/>
</dbReference>
<comment type="subcellular location">
    <subcellularLocation>
        <location evidence="1">Membrane</location>
        <topology evidence="1">Multi-pass membrane protein</topology>
    </subcellularLocation>
</comment>
<dbReference type="PROSITE" id="PS50999">
    <property type="entry name" value="COX2_TM"/>
    <property type="match status" value="1"/>
</dbReference>
<accession>A0A8T8WFV7</accession>
<evidence type="ECO:0000256" key="12">
    <source>
        <dbReference type="ARBA" id="ARBA00023136"/>
    </source>
</evidence>
<dbReference type="InterPro" id="IPR045187">
    <property type="entry name" value="CcO_II"/>
</dbReference>
<feature type="domain" description="Cytochrome oxidase subunit II copper A binding" evidence="16">
    <location>
        <begin position="119"/>
        <end position="249"/>
    </location>
</feature>
<dbReference type="PRINTS" id="PR01166">
    <property type="entry name" value="CYCOXIDASEII"/>
</dbReference>
<dbReference type="PANTHER" id="PTHR22888">
    <property type="entry name" value="CYTOCHROME C OXIDASE, SUBUNIT II"/>
    <property type="match status" value="1"/>
</dbReference>
<dbReference type="EMBL" id="CP081958">
    <property type="protein sequence ID" value="QZP38739.1"/>
    <property type="molecule type" value="Genomic_DNA"/>
</dbReference>
<feature type="transmembrane region" description="Helical" evidence="15">
    <location>
        <begin position="82"/>
        <end position="101"/>
    </location>
</feature>
<keyword evidence="12 15" id="KW-0472">Membrane</keyword>
<keyword evidence="4" id="KW-0813">Transport</keyword>
<evidence type="ECO:0000256" key="5">
    <source>
        <dbReference type="ARBA" id="ARBA00022660"/>
    </source>
</evidence>
<dbReference type="GO" id="GO:0016020">
    <property type="term" value="C:membrane"/>
    <property type="evidence" value="ECO:0007669"/>
    <property type="project" value="UniProtKB-SubCell"/>
</dbReference>
<evidence type="ECO:0000256" key="14">
    <source>
        <dbReference type="SAM" id="MobiDB-lite"/>
    </source>
</evidence>
<keyword evidence="19" id="KW-1185">Reference proteome</keyword>
<dbReference type="InterPro" id="IPR014222">
    <property type="entry name" value="Cyt_c_oxidase_su2"/>
</dbReference>
<evidence type="ECO:0000256" key="6">
    <source>
        <dbReference type="ARBA" id="ARBA00022692"/>
    </source>
</evidence>
<dbReference type="PROSITE" id="PS50857">
    <property type="entry name" value="COX2_CUA"/>
    <property type="match status" value="1"/>
</dbReference>
<dbReference type="InterPro" id="IPR001505">
    <property type="entry name" value="Copper_CuA"/>
</dbReference>
<evidence type="ECO:0000256" key="1">
    <source>
        <dbReference type="ARBA" id="ARBA00004141"/>
    </source>
</evidence>
<evidence type="ECO:0000256" key="9">
    <source>
        <dbReference type="ARBA" id="ARBA00022982"/>
    </source>
</evidence>
<evidence type="ECO:0000256" key="2">
    <source>
        <dbReference type="ARBA" id="ARBA00007866"/>
    </source>
</evidence>
<dbReference type="EC" id="7.1.1.9" evidence="3"/>
<reference evidence="18 19" key="1">
    <citation type="journal article" date="2021" name="Int. J. Syst. Evol. Microbiol.">
        <title>Halobaculum halophilum sp. nov. and Halobaculum salinum sp. nov., isolated from salt lake and saline soil.</title>
        <authorList>
            <person name="Cui H.L."/>
            <person name="Shi X.W."/>
            <person name="Yin X.M."/>
            <person name="Yang X.Y."/>
            <person name="Hou J."/>
            <person name="Zhu L."/>
        </authorList>
    </citation>
    <scope>NUCLEOTIDE SEQUENCE [LARGE SCALE GENOMIC DNA]</scope>
    <source>
        <strain evidence="18 19">NBRC 109044</strain>
    </source>
</reference>
<dbReference type="Gene3D" id="2.60.40.420">
    <property type="entry name" value="Cupredoxins - blue copper proteins"/>
    <property type="match status" value="1"/>
</dbReference>
<sequence length="271" mass="28970">MTRTRLGSLLVGLAGLMLFATPVAAQASTTAELINGLNEDLLYVAIPITLLVEVILIYTVLKFKDNDEPAPTRENRRLEITWTVATAIILLFVGVASYGVLANPDVTYTGGPEEIDAADGDVHVEAVAYQWNWRMNYQTSNISELTASDIDTSVVPQAEGVEGPVIVVPEGQDLFFTTASEDVIHGFSVPALGLKQDAVPGQEITIKTVAKETGTYQGYCTEFCGVAHSNMYFTVIVVDQGTYDEFVDNQTGSDDPESASLSAPAPTGLGA</sequence>
<keyword evidence="10 15" id="KW-1133">Transmembrane helix</keyword>
<keyword evidence="9" id="KW-0249">Electron transport</keyword>
<feature type="transmembrane region" description="Helical" evidence="15">
    <location>
        <begin position="41"/>
        <end position="61"/>
    </location>
</feature>
<evidence type="ECO:0000313" key="18">
    <source>
        <dbReference type="EMBL" id="QZP38739.1"/>
    </source>
</evidence>
<dbReference type="InterPro" id="IPR036257">
    <property type="entry name" value="Cyt_c_oxidase_su2_TM_sf"/>
</dbReference>
<gene>
    <name evidence="18" type="primary">coxB</name>
    <name evidence="18" type="ORF">K6T50_06265</name>
</gene>
<feature type="region of interest" description="Disordered" evidence="14">
    <location>
        <begin position="247"/>
        <end position="271"/>
    </location>
</feature>
<dbReference type="InterPro" id="IPR011759">
    <property type="entry name" value="Cyt_c_oxidase_su2_TM_dom"/>
</dbReference>
<organism evidence="18 19">
    <name type="scientific">Halobaculum magnesiiphilum</name>
    <dbReference type="NCBI Taxonomy" id="1017351"/>
    <lineage>
        <taxon>Archaea</taxon>
        <taxon>Methanobacteriati</taxon>
        <taxon>Methanobacteriota</taxon>
        <taxon>Stenosarchaea group</taxon>
        <taxon>Halobacteria</taxon>
        <taxon>Halobacteriales</taxon>
        <taxon>Haloferacaceae</taxon>
        <taxon>Halobaculum</taxon>
    </lineage>
</organism>
<evidence type="ECO:0000256" key="15">
    <source>
        <dbReference type="SAM" id="Phobius"/>
    </source>
</evidence>
<evidence type="ECO:0000313" key="19">
    <source>
        <dbReference type="Proteomes" id="UP000826254"/>
    </source>
</evidence>
<dbReference type="GO" id="GO:0004129">
    <property type="term" value="F:cytochrome-c oxidase activity"/>
    <property type="evidence" value="ECO:0007669"/>
    <property type="project" value="UniProtKB-EC"/>
</dbReference>
<keyword evidence="5" id="KW-0679">Respiratory chain</keyword>
<evidence type="ECO:0000259" key="17">
    <source>
        <dbReference type="PROSITE" id="PS50999"/>
    </source>
</evidence>
<name>A0A8T8WFV7_9EURY</name>
<dbReference type="NCBIfam" id="TIGR02866">
    <property type="entry name" value="CoxB"/>
    <property type="match status" value="1"/>
</dbReference>
<evidence type="ECO:0000256" key="10">
    <source>
        <dbReference type="ARBA" id="ARBA00022989"/>
    </source>
</evidence>
<dbReference type="Pfam" id="PF02790">
    <property type="entry name" value="COX2_TM"/>
    <property type="match status" value="1"/>
</dbReference>
<protein>
    <recommendedName>
        <fullName evidence="3">cytochrome-c oxidase</fullName>
        <ecNumber evidence="3">7.1.1.9</ecNumber>
    </recommendedName>
    <alternativeName>
        <fullName evidence="13">Cytochrome c oxidase polypeptide II</fullName>
    </alternativeName>
</protein>
<evidence type="ECO:0000256" key="4">
    <source>
        <dbReference type="ARBA" id="ARBA00022448"/>
    </source>
</evidence>
<dbReference type="GeneID" id="67177729"/>